<dbReference type="PANTHER" id="PTHR11487:SF0">
    <property type="entry name" value="S-ACYL FATTY ACID SYNTHASE THIOESTERASE, MEDIUM CHAIN"/>
    <property type="match status" value="1"/>
</dbReference>
<comment type="similarity">
    <text evidence="1">Belongs to the thioesterase family.</text>
</comment>
<dbReference type="RefSeq" id="WP_146754541.1">
    <property type="nucleotide sequence ID" value="NZ_PYAA01000008.1"/>
</dbReference>
<dbReference type="EMBL" id="PYAA01000008">
    <property type="protein sequence ID" value="RAO04211.1"/>
    <property type="molecule type" value="Genomic_DNA"/>
</dbReference>
<dbReference type="Proteomes" id="UP000248966">
    <property type="component" value="Unassembled WGS sequence"/>
</dbReference>
<comment type="caution">
    <text evidence="3">The sequence shown here is derived from an EMBL/GenBank/DDBJ whole genome shotgun (WGS) entry which is preliminary data.</text>
</comment>
<dbReference type="InterPro" id="IPR012223">
    <property type="entry name" value="TEII"/>
</dbReference>
<organism evidence="3 4">
    <name type="scientific">Micromonospora noduli</name>
    <dbReference type="NCBI Taxonomy" id="709876"/>
    <lineage>
        <taxon>Bacteria</taxon>
        <taxon>Bacillati</taxon>
        <taxon>Actinomycetota</taxon>
        <taxon>Actinomycetes</taxon>
        <taxon>Micromonosporales</taxon>
        <taxon>Micromonosporaceae</taxon>
        <taxon>Micromonospora</taxon>
    </lineage>
</organism>
<protein>
    <submittedName>
        <fullName evidence="3">Dodecanoyl-[acyl-carrier-protein] hydrolase</fullName>
    </submittedName>
</protein>
<dbReference type="GO" id="GO:0008610">
    <property type="term" value="P:lipid biosynthetic process"/>
    <property type="evidence" value="ECO:0007669"/>
    <property type="project" value="TreeGrafter"/>
</dbReference>
<dbReference type="GO" id="GO:0016787">
    <property type="term" value="F:hydrolase activity"/>
    <property type="evidence" value="ECO:0007669"/>
    <property type="project" value="UniProtKB-KW"/>
</dbReference>
<dbReference type="Pfam" id="PF00975">
    <property type="entry name" value="Thioesterase"/>
    <property type="match status" value="1"/>
</dbReference>
<evidence type="ECO:0000256" key="1">
    <source>
        <dbReference type="ARBA" id="ARBA00007169"/>
    </source>
</evidence>
<gene>
    <name evidence="3" type="ORF">LAH08_01559</name>
</gene>
<dbReference type="SUPFAM" id="SSF53474">
    <property type="entry name" value="alpha/beta-Hydrolases"/>
    <property type="match status" value="1"/>
</dbReference>
<dbReference type="InterPro" id="IPR001031">
    <property type="entry name" value="Thioesterase"/>
</dbReference>
<evidence type="ECO:0000259" key="2">
    <source>
        <dbReference type="Pfam" id="PF00975"/>
    </source>
</evidence>
<accession>A0A328NDW5</accession>
<sequence>MSDSFLRLSKHADASVRLFCFHHAGGMAAMFSRWPAGLPNDVDAVAVQLPGRAERYAEPAFRRMEPLVRYLADEIRPLLEIPFVFFGHSMGAKVAFALAHELRARAVAAPRAVYVAASAAPCLSAPTPGWAPSDDDLIAYLTAVGGTPQQVLADPAVMAVVLPPLRADLALAAAWSYSEPEPLSCSIHALVAEGDQGVTAARARLWERETKSAFTLTTFAGDHFFVRDEPAEVLSYLSRELRRHATVREATP</sequence>
<reference evidence="3 4" key="1">
    <citation type="submission" date="2018-03" db="EMBL/GenBank/DDBJ databases">
        <title>Defining the species Micromonospora saelicesensis and Micromonospora noduli under the framework of genomics.</title>
        <authorList>
            <person name="Riesco R."/>
            <person name="Trujillo M.E."/>
        </authorList>
    </citation>
    <scope>NUCLEOTIDE SEQUENCE [LARGE SCALE GENOMIC DNA]</scope>
    <source>
        <strain evidence="3 4">LAH08</strain>
    </source>
</reference>
<evidence type="ECO:0000313" key="3">
    <source>
        <dbReference type="EMBL" id="RAO04211.1"/>
    </source>
</evidence>
<keyword evidence="3" id="KW-0378">Hydrolase</keyword>
<evidence type="ECO:0000313" key="4">
    <source>
        <dbReference type="Proteomes" id="UP000248966"/>
    </source>
</evidence>
<proteinExistence type="inferred from homology"/>
<dbReference type="InterPro" id="IPR029058">
    <property type="entry name" value="AB_hydrolase_fold"/>
</dbReference>
<name>A0A328NDW5_9ACTN</name>
<dbReference type="Gene3D" id="3.40.50.1820">
    <property type="entry name" value="alpha/beta hydrolase"/>
    <property type="match status" value="1"/>
</dbReference>
<dbReference type="AlphaFoldDB" id="A0A328NDW5"/>
<feature type="domain" description="Thioesterase" evidence="2">
    <location>
        <begin position="17"/>
        <end position="238"/>
    </location>
</feature>
<dbReference type="PANTHER" id="PTHR11487">
    <property type="entry name" value="THIOESTERASE"/>
    <property type="match status" value="1"/>
</dbReference>